<evidence type="ECO:0000313" key="1">
    <source>
        <dbReference type="EMBL" id="ORM31296.1"/>
    </source>
</evidence>
<comment type="caution">
    <text evidence="1">The sequence shown here is derived from an EMBL/GenBank/DDBJ whole genome shotgun (WGS) entry which is preliminary data.</text>
</comment>
<gene>
    <name evidence="1" type="ORF">A5N68_03565</name>
</gene>
<name>A0AAE5IV32_RHOHA</name>
<dbReference type="RefSeq" id="WP_084967875.1">
    <property type="nucleotide sequence ID" value="NZ_AP025268.1"/>
</dbReference>
<accession>A0AAE5IV32</accession>
<dbReference type="AlphaFoldDB" id="A0AAE5IV32"/>
<sequence>MSQSTAPPDPSSRRTTAYLYDGDLDAILENIPTPPAKARVLVDHYSSLADRFVGQFTTGLIDGLN</sequence>
<reference evidence="1 2" key="1">
    <citation type="journal article" date="2016" name="Genome Biol. Evol.">
        <title>Pangenome and Phylogenomic Analysis of the Pathogenic Actinobacterium Rhodococcus equi.</title>
        <authorList>
            <person name="Anastasi E."/>
            <person name="MacArthur I."/>
            <person name="Scortti M."/>
            <person name="Alvarez S."/>
            <person name="Giguere S."/>
            <person name="Vazquez-Boland J.A."/>
        </authorList>
    </citation>
    <scope>NUCLEOTIDE SEQUENCE [LARGE SCALE GENOMIC DNA]</scope>
    <source>
        <strain evidence="1 2">PAM1271</strain>
    </source>
</reference>
<dbReference type="Proteomes" id="UP000193518">
    <property type="component" value="Unassembled WGS sequence"/>
</dbReference>
<dbReference type="EMBL" id="LWIC01000001">
    <property type="protein sequence ID" value="ORM31296.1"/>
    <property type="molecule type" value="Genomic_DNA"/>
</dbReference>
<protein>
    <submittedName>
        <fullName evidence="1">Uncharacterized protein</fullName>
    </submittedName>
</protein>
<evidence type="ECO:0000313" key="2">
    <source>
        <dbReference type="Proteomes" id="UP000193518"/>
    </source>
</evidence>
<proteinExistence type="predicted"/>
<organism evidence="1 2">
    <name type="scientific">Rhodococcus hoagii</name>
    <name type="common">Corynebacterium equii</name>
    <dbReference type="NCBI Taxonomy" id="43767"/>
    <lineage>
        <taxon>Bacteria</taxon>
        <taxon>Bacillati</taxon>
        <taxon>Actinomycetota</taxon>
        <taxon>Actinomycetes</taxon>
        <taxon>Mycobacteriales</taxon>
        <taxon>Nocardiaceae</taxon>
        <taxon>Prescottella</taxon>
    </lineage>
</organism>